<feature type="compositionally biased region" description="Low complexity" evidence="1">
    <location>
        <begin position="20"/>
        <end position="38"/>
    </location>
</feature>
<evidence type="ECO:0000313" key="2">
    <source>
        <dbReference type="Proteomes" id="UP000887575"/>
    </source>
</evidence>
<protein>
    <submittedName>
        <fullName evidence="3">Uncharacterized protein</fullName>
    </submittedName>
</protein>
<organism evidence="2 3">
    <name type="scientific">Mesorhabditis belari</name>
    <dbReference type="NCBI Taxonomy" id="2138241"/>
    <lineage>
        <taxon>Eukaryota</taxon>
        <taxon>Metazoa</taxon>
        <taxon>Ecdysozoa</taxon>
        <taxon>Nematoda</taxon>
        <taxon>Chromadorea</taxon>
        <taxon>Rhabditida</taxon>
        <taxon>Rhabditina</taxon>
        <taxon>Rhabditomorpha</taxon>
        <taxon>Rhabditoidea</taxon>
        <taxon>Rhabditidae</taxon>
        <taxon>Mesorhabditinae</taxon>
        <taxon>Mesorhabditis</taxon>
    </lineage>
</organism>
<proteinExistence type="predicted"/>
<sequence>MVKKKIKEALTQTEKGKDGLTSSNLQLNDSLNDQQLTNPAVKKSSPRSSHSFYRASAARIHLTFPITCLVRYQSNGSAQFVVSSVNGEK</sequence>
<feature type="region of interest" description="Disordered" evidence="1">
    <location>
        <begin position="1"/>
        <end position="49"/>
    </location>
</feature>
<accession>A0AAF3FPD4</accession>
<dbReference type="WBParaSite" id="MBELARI_LOCUS8619">
    <property type="protein sequence ID" value="MBELARI_LOCUS8619"/>
    <property type="gene ID" value="MBELARI_LOCUS8619"/>
</dbReference>
<evidence type="ECO:0000313" key="3">
    <source>
        <dbReference type="WBParaSite" id="MBELARI_LOCUS8619"/>
    </source>
</evidence>
<name>A0AAF3FPD4_9BILA</name>
<dbReference type="Proteomes" id="UP000887575">
    <property type="component" value="Unassembled WGS sequence"/>
</dbReference>
<reference evidence="3" key="1">
    <citation type="submission" date="2024-02" db="UniProtKB">
        <authorList>
            <consortium name="WormBaseParasite"/>
        </authorList>
    </citation>
    <scope>IDENTIFICATION</scope>
</reference>
<evidence type="ECO:0000256" key="1">
    <source>
        <dbReference type="SAM" id="MobiDB-lite"/>
    </source>
</evidence>
<dbReference type="AlphaFoldDB" id="A0AAF3FPD4"/>
<keyword evidence="2" id="KW-1185">Reference proteome</keyword>